<dbReference type="AlphaFoldDB" id="A0A3B0V6A8"/>
<proteinExistence type="inferred from homology"/>
<dbReference type="SUPFAM" id="SSF143120">
    <property type="entry name" value="YefM-like"/>
    <property type="match status" value="1"/>
</dbReference>
<accession>A0A3B0V6A8</accession>
<evidence type="ECO:0008006" key="3">
    <source>
        <dbReference type="Google" id="ProtNLM"/>
    </source>
</evidence>
<dbReference type="Gene3D" id="3.40.1620.10">
    <property type="entry name" value="YefM-like domain"/>
    <property type="match status" value="1"/>
</dbReference>
<comment type="similarity">
    <text evidence="1">Belongs to the phD/YefM antitoxin family.</text>
</comment>
<protein>
    <recommendedName>
        <fullName evidence="3">Antitoxin</fullName>
    </recommendedName>
</protein>
<evidence type="ECO:0000256" key="1">
    <source>
        <dbReference type="ARBA" id="ARBA00009981"/>
    </source>
</evidence>
<dbReference type="InterPro" id="IPR036165">
    <property type="entry name" value="YefM-like_sf"/>
</dbReference>
<dbReference type="EMBL" id="UOEU01000707">
    <property type="protein sequence ID" value="VAW38481.1"/>
    <property type="molecule type" value="Genomic_DNA"/>
</dbReference>
<name>A0A3B0V6A8_9ZZZZ</name>
<evidence type="ECO:0000313" key="2">
    <source>
        <dbReference type="EMBL" id="VAW38481.1"/>
    </source>
</evidence>
<reference evidence="2" key="1">
    <citation type="submission" date="2018-06" db="EMBL/GenBank/DDBJ databases">
        <authorList>
            <person name="Zhirakovskaya E."/>
        </authorList>
    </citation>
    <scope>NUCLEOTIDE SEQUENCE</scope>
</reference>
<organism evidence="2">
    <name type="scientific">hydrothermal vent metagenome</name>
    <dbReference type="NCBI Taxonomy" id="652676"/>
    <lineage>
        <taxon>unclassified sequences</taxon>
        <taxon>metagenomes</taxon>
        <taxon>ecological metagenomes</taxon>
    </lineage>
</organism>
<sequence>MIRTISKSKLKANMLRIFREIESNNEELTITDRGVPVLKIVPIKKKQSIDEMFGPYRGKMSYTEDLNTPTIDEWKDV</sequence>
<gene>
    <name evidence="2" type="ORF">MNBD_CHLOROFLEXI01-1217</name>
</gene>